<dbReference type="Proteomes" id="UP001209074">
    <property type="component" value="Unassembled WGS sequence"/>
</dbReference>
<dbReference type="AlphaFoldDB" id="A0A3E5E805"/>
<dbReference type="RefSeq" id="WP_117586469.1">
    <property type="nucleotide sequence ID" value="NZ_JAPDUQ010000001.1"/>
</dbReference>
<reference evidence="4 5" key="1">
    <citation type="submission" date="2018-08" db="EMBL/GenBank/DDBJ databases">
        <title>A genome reference for cultivated species of the human gut microbiota.</title>
        <authorList>
            <person name="Zou Y."/>
            <person name="Xue W."/>
            <person name="Luo G."/>
        </authorList>
    </citation>
    <scope>NUCLEOTIDE SEQUENCE [LARGE SCALE GENOMIC DNA]</scope>
    <source>
        <strain evidence="4 5">AF24-12</strain>
    </source>
</reference>
<dbReference type="EMBL" id="JAPDUS010000016">
    <property type="protein sequence ID" value="MCW4093822.1"/>
    <property type="molecule type" value="Genomic_DNA"/>
</dbReference>
<dbReference type="EMBL" id="QRVA01000020">
    <property type="protein sequence ID" value="RGS15185.1"/>
    <property type="molecule type" value="Genomic_DNA"/>
</dbReference>
<dbReference type="Pfam" id="PF13568">
    <property type="entry name" value="OMP_b-brl_2"/>
    <property type="match status" value="1"/>
</dbReference>
<feature type="signal peptide" evidence="1">
    <location>
        <begin position="1"/>
        <end position="20"/>
    </location>
</feature>
<sequence>MKQKLLTFIISLAITIQAGAQERTVENRPYTDLRPFHFGVLVGTHFQDIEFQNAGPVTYLDADGIEQQSCVTVDQDRWDTGFTVGVLGEFRLNTYFQLRIAPAMYFGTRHLSFYNMLEKDGAGNPIQQKQEMKTAYISSALDLIFAAQRFNNHRPYIMAGINPMMNLNSKNEDYIKLKKTDLFLELGLGCDFYLPYFKLRPELKFMYGITDTYDKNHIKNIKDKSTLPYTLSAKSAHSKIIALTFYFE</sequence>
<proteinExistence type="predicted"/>
<evidence type="ECO:0000256" key="1">
    <source>
        <dbReference type="SAM" id="SignalP"/>
    </source>
</evidence>
<feature type="chain" id="PRO_5043182946" evidence="1">
    <location>
        <begin position="21"/>
        <end position="248"/>
    </location>
</feature>
<name>A0A3E5E805_9BACT</name>
<comment type="caution">
    <text evidence="4">The sequence shown here is derived from an EMBL/GenBank/DDBJ whole genome shotgun (WGS) entry which is preliminary data.</text>
</comment>
<protein>
    <submittedName>
        <fullName evidence="4">PorT family protein</fullName>
    </submittedName>
</protein>
<reference evidence="3" key="2">
    <citation type="submission" date="2022-11" db="EMBL/GenBank/DDBJ databases">
        <title>Genomic repertoires linked with pathogenic potency of arthritogenic Prevotella copri isolated from the gut of rheumatoid arthritis patients.</title>
        <authorList>
            <person name="Nii T."/>
            <person name="Maeda Y."/>
            <person name="Motooka D."/>
            <person name="Naito M."/>
            <person name="Matsumoto Y."/>
            <person name="Ogawa T."/>
            <person name="Oguro-Igashira E."/>
            <person name="Kishikawa T."/>
            <person name="Yamashita M."/>
            <person name="Koizumi S."/>
            <person name="Kurakawa T."/>
            <person name="Okumura R."/>
            <person name="Kayama H."/>
            <person name="Murakami M."/>
            <person name="Sakaguchi T."/>
            <person name="Das B."/>
            <person name="Nakamura S."/>
            <person name="Okada Y."/>
            <person name="Kumanogoh A."/>
            <person name="Takeda K."/>
        </authorList>
    </citation>
    <scope>NUCLEOTIDE SEQUENCE</scope>
    <source>
        <strain evidence="3">N016-13</strain>
    </source>
</reference>
<evidence type="ECO:0000313" key="5">
    <source>
        <dbReference type="Proteomes" id="UP000283872"/>
    </source>
</evidence>
<gene>
    <name evidence="4" type="ORF">DWY11_09150</name>
    <name evidence="3" type="ORF">ONT05_09645</name>
</gene>
<organism evidence="4 5">
    <name type="scientific">Segatella copri</name>
    <dbReference type="NCBI Taxonomy" id="165179"/>
    <lineage>
        <taxon>Bacteria</taxon>
        <taxon>Pseudomonadati</taxon>
        <taxon>Bacteroidota</taxon>
        <taxon>Bacteroidia</taxon>
        <taxon>Bacteroidales</taxon>
        <taxon>Prevotellaceae</taxon>
        <taxon>Segatella</taxon>
    </lineage>
</organism>
<evidence type="ECO:0000259" key="2">
    <source>
        <dbReference type="Pfam" id="PF13568"/>
    </source>
</evidence>
<dbReference type="Proteomes" id="UP000283872">
    <property type="component" value="Unassembled WGS sequence"/>
</dbReference>
<dbReference type="InterPro" id="IPR025665">
    <property type="entry name" value="Beta-barrel_OMP_2"/>
</dbReference>
<feature type="domain" description="Outer membrane protein beta-barrel" evidence="2">
    <location>
        <begin position="20"/>
        <end position="213"/>
    </location>
</feature>
<evidence type="ECO:0000313" key="3">
    <source>
        <dbReference type="EMBL" id="MCW4093822.1"/>
    </source>
</evidence>
<accession>A0A3E5E805</accession>
<evidence type="ECO:0000313" key="4">
    <source>
        <dbReference type="EMBL" id="RGS15185.1"/>
    </source>
</evidence>
<dbReference type="Gene3D" id="2.40.160.20">
    <property type="match status" value="1"/>
</dbReference>
<keyword evidence="1" id="KW-0732">Signal</keyword>